<dbReference type="PANTHER" id="PTHR43191:SF2">
    <property type="entry name" value="RRNA METHYLTRANSFERASE 3, MITOCHONDRIAL"/>
    <property type="match status" value="1"/>
</dbReference>
<dbReference type="EMBL" id="CP084389">
    <property type="protein sequence ID" value="UZX29084.1"/>
    <property type="molecule type" value="Genomic_DNA"/>
</dbReference>
<dbReference type="InterPro" id="IPR029026">
    <property type="entry name" value="tRNA_m1G_MTases_N"/>
</dbReference>
<dbReference type="Pfam" id="PF22435">
    <property type="entry name" value="MRM3-like_sub_bind"/>
    <property type="match status" value="1"/>
</dbReference>
<dbReference type="InterPro" id="IPR029064">
    <property type="entry name" value="Ribosomal_eL30-like_sf"/>
</dbReference>
<dbReference type="GO" id="GO:0003723">
    <property type="term" value="F:RNA binding"/>
    <property type="evidence" value="ECO:0007669"/>
    <property type="project" value="InterPro"/>
</dbReference>
<dbReference type="CDD" id="cd18095">
    <property type="entry name" value="SpoU-like_rRNA-MTase"/>
    <property type="match status" value="1"/>
</dbReference>
<dbReference type="SMART" id="SM00967">
    <property type="entry name" value="SpoU_sub_bind"/>
    <property type="match status" value="1"/>
</dbReference>
<comment type="similarity">
    <text evidence="1">Belongs to the class IV-like SAM-binding methyltransferase superfamily. RNA methyltransferase TrmH family.</text>
</comment>
<sequence>MSKKISSVNNNVIKNLAKLKQKKYREKTGLYLIEGFHLVEEALKAGEKFIYLLGTEEALLHLAKKFSINLESKNVLEINTLVASHLTSTKNSQDIFMILKISQPQNYHFNFGKWVLLDHLADPGNVGTIVRTVDAAGFDGVVLAPESVDIYNPKTQRAMQGSQFHINLIMENLPTVIKEMQDNAIPVYASLLDQNAKQLPEFEKVPQVGIVIGNEAHGVTTEIAKLSNEKLYIPIKGQAESLNAAVAAGIIIYYFS</sequence>
<keyword evidence="2 5" id="KW-0489">Methyltransferase</keyword>
<evidence type="ECO:0000313" key="6">
    <source>
        <dbReference type="Proteomes" id="UP001164557"/>
    </source>
</evidence>
<reference evidence="5" key="1">
    <citation type="submission" date="2021-09" db="EMBL/GenBank/DDBJ databases">
        <title>Lactobacillus species from Apis mellifera, Switzerland.</title>
        <authorList>
            <person name="Pfister J."/>
            <person name="Brown A."/>
            <person name="Neumann P."/>
            <person name="Collaud A."/>
            <person name="Retschnig G."/>
            <person name="Perreten V."/>
        </authorList>
    </citation>
    <scope>NUCLEOTIDE SEQUENCE</scope>
    <source>
        <strain evidence="5">IBH002</strain>
    </source>
</reference>
<dbReference type="Gene3D" id="3.30.1330.30">
    <property type="match status" value="1"/>
</dbReference>
<evidence type="ECO:0000259" key="4">
    <source>
        <dbReference type="SMART" id="SM00967"/>
    </source>
</evidence>
<dbReference type="Proteomes" id="UP001164557">
    <property type="component" value="Chromosome"/>
</dbReference>
<dbReference type="InterPro" id="IPR029028">
    <property type="entry name" value="Alpha/beta_knot_MTases"/>
</dbReference>
<keyword evidence="6" id="KW-1185">Reference proteome</keyword>
<dbReference type="InterPro" id="IPR053888">
    <property type="entry name" value="MRM3-like_sub_bind"/>
</dbReference>
<feature type="domain" description="RNA 2-O ribose methyltransferase substrate binding" evidence="4">
    <location>
        <begin position="32"/>
        <end position="105"/>
    </location>
</feature>
<dbReference type="PANTHER" id="PTHR43191">
    <property type="entry name" value="RRNA METHYLTRANSFERASE 3"/>
    <property type="match status" value="1"/>
</dbReference>
<protein>
    <submittedName>
        <fullName evidence="5">RNA methyltransferase</fullName>
    </submittedName>
</protein>
<evidence type="ECO:0000256" key="2">
    <source>
        <dbReference type="ARBA" id="ARBA00022603"/>
    </source>
</evidence>
<dbReference type="Gene3D" id="3.40.1280.10">
    <property type="match status" value="1"/>
</dbReference>
<name>A0AA47B2U7_9LACO</name>
<dbReference type="Pfam" id="PF00588">
    <property type="entry name" value="SpoU_methylase"/>
    <property type="match status" value="1"/>
</dbReference>
<accession>A0AA47B2U7</accession>
<dbReference type="InterPro" id="IPR001537">
    <property type="entry name" value="SpoU_MeTrfase"/>
</dbReference>
<dbReference type="GO" id="GO:0006396">
    <property type="term" value="P:RNA processing"/>
    <property type="evidence" value="ECO:0007669"/>
    <property type="project" value="InterPro"/>
</dbReference>
<proteinExistence type="inferred from homology"/>
<organism evidence="5 6">
    <name type="scientific">Lactobacillus helsingborgensis</name>
    <dbReference type="NCBI Taxonomy" id="1218494"/>
    <lineage>
        <taxon>Bacteria</taxon>
        <taxon>Bacillati</taxon>
        <taxon>Bacillota</taxon>
        <taxon>Bacilli</taxon>
        <taxon>Lactobacillales</taxon>
        <taxon>Lactobacillaceae</taxon>
        <taxon>Lactobacillus</taxon>
    </lineage>
</organism>
<dbReference type="GO" id="GO:0008173">
    <property type="term" value="F:RNA methyltransferase activity"/>
    <property type="evidence" value="ECO:0007669"/>
    <property type="project" value="InterPro"/>
</dbReference>
<evidence type="ECO:0000256" key="1">
    <source>
        <dbReference type="ARBA" id="ARBA00007228"/>
    </source>
</evidence>
<dbReference type="SUPFAM" id="SSF55315">
    <property type="entry name" value="L30e-like"/>
    <property type="match status" value="1"/>
</dbReference>
<keyword evidence="3" id="KW-0808">Transferase</keyword>
<dbReference type="InterPro" id="IPR051259">
    <property type="entry name" value="rRNA_Methyltransferase"/>
</dbReference>
<dbReference type="AlphaFoldDB" id="A0AA47B2U7"/>
<evidence type="ECO:0000313" key="5">
    <source>
        <dbReference type="EMBL" id="UZX29084.1"/>
    </source>
</evidence>
<gene>
    <name evidence="5" type="ORF">LDX53_05700</name>
</gene>
<dbReference type="InterPro" id="IPR013123">
    <property type="entry name" value="SpoU_subst-bd"/>
</dbReference>
<dbReference type="RefSeq" id="WP_046327305.1">
    <property type="nucleotide sequence ID" value="NZ_CP084389.1"/>
</dbReference>
<dbReference type="GO" id="GO:0005737">
    <property type="term" value="C:cytoplasm"/>
    <property type="evidence" value="ECO:0007669"/>
    <property type="project" value="UniProtKB-ARBA"/>
</dbReference>
<dbReference type="GO" id="GO:0032259">
    <property type="term" value="P:methylation"/>
    <property type="evidence" value="ECO:0007669"/>
    <property type="project" value="UniProtKB-KW"/>
</dbReference>
<evidence type="ECO:0000256" key="3">
    <source>
        <dbReference type="ARBA" id="ARBA00022679"/>
    </source>
</evidence>
<dbReference type="SUPFAM" id="SSF75217">
    <property type="entry name" value="alpha/beta knot"/>
    <property type="match status" value="1"/>
</dbReference>